<dbReference type="PATRIC" id="fig|1423813.3.peg.1852"/>
<feature type="transmembrane region" description="Helical" evidence="1">
    <location>
        <begin position="72"/>
        <end position="96"/>
    </location>
</feature>
<feature type="transmembrane region" description="Helical" evidence="1">
    <location>
        <begin position="162"/>
        <end position="180"/>
    </location>
</feature>
<evidence type="ECO:0000313" key="2">
    <source>
        <dbReference type="EMBL" id="KRM61274.1"/>
    </source>
</evidence>
<dbReference type="EMBL" id="AYYY01000029">
    <property type="protein sequence ID" value="KRM61274.1"/>
    <property type="molecule type" value="Genomic_DNA"/>
</dbReference>
<proteinExistence type="predicted"/>
<evidence type="ECO:0000313" key="3">
    <source>
        <dbReference type="Proteomes" id="UP000051733"/>
    </source>
</evidence>
<feature type="transmembrane region" description="Helical" evidence="1">
    <location>
        <begin position="132"/>
        <end position="150"/>
    </location>
</feature>
<dbReference type="OrthoDB" id="2283061at2"/>
<name>A0A0R2A468_9LACO</name>
<keyword evidence="3" id="KW-1185">Reference proteome</keyword>
<feature type="transmembrane region" description="Helical" evidence="1">
    <location>
        <begin position="26"/>
        <end position="52"/>
    </location>
</feature>
<accession>A0A0R2A468</accession>
<gene>
    <name evidence="2" type="ORF">FC26_GL001822</name>
</gene>
<keyword evidence="1" id="KW-1133">Transmembrane helix</keyword>
<comment type="caution">
    <text evidence="2">The sequence shown here is derived from an EMBL/GenBank/DDBJ whole genome shotgun (WGS) entry which is preliminary data.</text>
</comment>
<feature type="transmembrane region" description="Helical" evidence="1">
    <location>
        <begin position="255"/>
        <end position="278"/>
    </location>
</feature>
<protein>
    <submittedName>
        <fullName evidence="2">Uncharacterized protein</fullName>
    </submittedName>
</protein>
<dbReference type="Proteomes" id="UP000051733">
    <property type="component" value="Unassembled WGS sequence"/>
</dbReference>
<dbReference type="AlphaFoldDB" id="A0A0R2A468"/>
<keyword evidence="1" id="KW-0812">Transmembrane</keyword>
<keyword evidence="1" id="KW-0472">Membrane</keyword>
<reference evidence="2 3" key="1">
    <citation type="journal article" date="2015" name="Genome Announc.">
        <title>Expanding the biotechnology potential of lactobacilli through comparative genomics of 213 strains and associated genera.</title>
        <authorList>
            <person name="Sun Z."/>
            <person name="Harris H.M."/>
            <person name="McCann A."/>
            <person name="Guo C."/>
            <person name="Argimon S."/>
            <person name="Zhang W."/>
            <person name="Yang X."/>
            <person name="Jeffery I.B."/>
            <person name="Cooney J.C."/>
            <person name="Kagawa T.F."/>
            <person name="Liu W."/>
            <person name="Song Y."/>
            <person name="Salvetti E."/>
            <person name="Wrobel A."/>
            <person name="Rasinkangas P."/>
            <person name="Parkhill J."/>
            <person name="Rea M.C."/>
            <person name="O'Sullivan O."/>
            <person name="Ritari J."/>
            <person name="Douillard F.P."/>
            <person name="Paul Ross R."/>
            <person name="Yang R."/>
            <person name="Briner A.E."/>
            <person name="Felis G.E."/>
            <person name="de Vos W.M."/>
            <person name="Barrangou R."/>
            <person name="Klaenhammer T.R."/>
            <person name="Caufield P.W."/>
            <person name="Cui Y."/>
            <person name="Zhang H."/>
            <person name="O'Toole P.W."/>
        </authorList>
    </citation>
    <scope>NUCLEOTIDE SEQUENCE [LARGE SCALE GENOMIC DNA]</scope>
    <source>
        <strain evidence="2 3">DSM 20634</strain>
    </source>
</reference>
<organism evidence="2 3">
    <name type="scientific">Paucilactobacillus vaccinostercus DSM 20634</name>
    <dbReference type="NCBI Taxonomy" id="1423813"/>
    <lineage>
        <taxon>Bacteria</taxon>
        <taxon>Bacillati</taxon>
        <taxon>Bacillota</taxon>
        <taxon>Bacilli</taxon>
        <taxon>Lactobacillales</taxon>
        <taxon>Lactobacillaceae</taxon>
        <taxon>Paucilactobacillus</taxon>
    </lineage>
</organism>
<dbReference type="RefSeq" id="WP_057779145.1">
    <property type="nucleotide sequence ID" value="NZ_AYYY01000029.1"/>
</dbReference>
<evidence type="ECO:0000256" key="1">
    <source>
        <dbReference type="SAM" id="Phobius"/>
    </source>
</evidence>
<feature type="transmembrane region" description="Helical" evidence="1">
    <location>
        <begin position="219"/>
        <end position="243"/>
    </location>
</feature>
<dbReference type="STRING" id="1423813.FC26_GL001822"/>
<sequence length="325" mass="37070">MKESNLSIKQFFAEIKKALKPNYKSAVGALVGLFVISVAIILGLGVVGYMLLRSLMMKYYMMMYGMSTITSLITGALTVLLVLVLYIILFFVIYFFRTAIQFNFQDVVRDPSRKIQIRQIFSQFKRLKKWQLVRLALWVWLFTTLWQLPVDILNGFFGSNQIVAAILKAVGAVIAIWKGVEYSQGLLLYREKQPEFLGQSMRHALTASRRFMGGRKINYIILMIAGVVPVILWTAIWSAIIYFGSNYGSFTMPTAVVYILVIILILGICAYLPVLLMMEPVYFEANKKHINLESVYADTLLPEEKLVDPLPEINEQPQETETSED</sequence>